<dbReference type="Gene3D" id="1.10.443.10">
    <property type="entry name" value="Intergrase catalytic core"/>
    <property type="match status" value="1"/>
</dbReference>
<evidence type="ECO:0000313" key="9">
    <source>
        <dbReference type="Proteomes" id="UP000318717"/>
    </source>
</evidence>
<accession>A0A4Y3HWU2</accession>
<dbReference type="PROSITE" id="PS51898">
    <property type="entry name" value="TYR_RECOMBINASE"/>
    <property type="match status" value="1"/>
</dbReference>
<dbReference type="AlphaFoldDB" id="A0A4Y3HWU2"/>
<reference evidence="8 9" key="1">
    <citation type="submission" date="2019-06" db="EMBL/GenBank/DDBJ databases">
        <title>Whole genome shotgun sequence of Vibrio inusitatus NBRC 102082.</title>
        <authorList>
            <person name="Hosoyama A."/>
            <person name="Uohara A."/>
            <person name="Ohji S."/>
            <person name="Ichikawa N."/>
        </authorList>
    </citation>
    <scope>NUCLEOTIDE SEQUENCE [LARGE SCALE GENOMIC DNA]</scope>
    <source>
        <strain evidence="8 9">NBRC 102082</strain>
    </source>
</reference>
<evidence type="ECO:0000256" key="5">
    <source>
        <dbReference type="PROSITE-ProRule" id="PRU01248"/>
    </source>
</evidence>
<dbReference type="Proteomes" id="UP000318717">
    <property type="component" value="Unassembled WGS sequence"/>
</dbReference>
<evidence type="ECO:0000259" key="6">
    <source>
        <dbReference type="PROSITE" id="PS51898"/>
    </source>
</evidence>
<dbReference type="InterPro" id="IPR050090">
    <property type="entry name" value="Tyrosine_recombinase_XerCD"/>
</dbReference>
<gene>
    <name evidence="8" type="ORF">VIN01S_24530</name>
</gene>
<evidence type="ECO:0008006" key="10">
    <source>
        <dbReference type="Google" id="ProtNLM"/>
    </source>
</evidence>
<sequence>MQIQKSLDNIDSARDCVRETKAEITRAIEVLRNAFNDSGIDINSVPLATESTPSSSTKARQNYAQGFQWQKEFIDTKRKSKVTHLTVHQLDTRTTYFLNYFKTKKTPIDKISASVLLDYGNHLQSWDKSAKTKKDYWSAAKQFIKWLTQKERLLRNPFEGLTMTFRSEKFASEQREKWSKKQIHNLLSSHLFREASPSLKWSTLLLIYMGLRPSEVCQLKIKDIQPNQGLFTLTITDKGDSQKLKNSHSLRTLPIHKTLIDLGFIDFVRKQKQHKKLQLFDWKPSGADNDWTKRFRTQFGKIQTAINMQSGERPTAYGLRHTFIDDLKQKGIEEYQVAEVVGHANHNMTYGRYGKKLTIFKLRGVIEQFSLEEFSPETQT</sequence>
<organism evidence="8 9">
    <name type="scientific">Vibrio inusitatus NBRC 102082</name>
    <dbReference type="NCBI Taxonomy" id="1219070"/>
    <lineage>
        <taxon>Bacteria</taxon>
        <taxon>Pseudomonadati</taxon>
        <taxon>Pseudomonadota</taxon>
        <taxon>Gammaproteobacteria</taxon>
        <taxon>Vibrionales</taxon>
        <taxon>Vibrionaceae</taxon>
        <taxon>Vibrio</taxon>
    </lineage>
</organism>
<dbReference type="InterPro" id="IPR013762">
    <property type="entry name" value="Integrase-like_cat_sf"/>
</dbReference>
<name>A0A4Y3HWU2_9VIBR</name>
<keyword evidence="9" id="KW-1185">Reference proteome</keyword>
<evidence type="ECO:0000256" key="2">
    <source>
        <dbReference type="ARBA" id="ARBA00022908"/>
    </source>
</evidence>
<proteinExistence type="inferred from homology"/>
<dbReference type="GO" id="GO:0003677">
    <property type="term" value="F:DNA binding"/>
    <property type="evidence" value="ECO:0007669"/>
    <property type="project" value="UniProtKB-UniRule"/>
</dbReference>
<dbReference type="EMBL" id="BJLF01000011">
    <property type="protein sequence ID" value="GEA51649.1"/>
    <property type="molecule type" value="Genomic_DNA"/>
</dbReference>
<evidence type="ECO:0000256" key="3">
    <source>
        <dbReference type="ARBA" id="ARBA00023125"/>
    </source>
</evidence>
<dbReference type="CDD" id="cd01184">
    <property type="entry name" value="INT_C_like_1"/>
    <property type="match status" value="1"/>
</dbReference>
<keyword evidence="4" id="KW-0233">DNA recombination</keyword>
<dbReference type="PANTHER" id="PTHR30349">
    <property type="entry name" value="PHAGE INTEGRASE-RELATED"/>
    <property type="match status" value="1"/>
</dbReference>
<dbReference type="PANTHER" id="PTHR30349:SF41">
    <property type="entry name" value="INTEGRASE_RECOMBINASE PROTEIN MJ0367-RELATED"/>
    <property type="match status" value="1"/>
</dbReference>
<comment type="similarity">
    <text evidence="1">Belongs to the 'phage' integrase family.</text>
</comment>
<dbReference type="Gene3D" id="1.10.150.130">
    <property type="match status" value="1"/>
</dbReference>
<evidence type="ECO:0000259" key="7">
    <source>
        <dbReference type="PROSITE" id="PS51900"/>
    </source>
</evidence>
<evidence type="ECO:0000313" key="8">
    <source>
        <dbReference type="EMBL" id="GEA51649.1"/>
    </source>
</evidence>
<keyword evidence="2" id="KW-0229">DNA integration</keyword>
<evidence type="ECO:0000256" key="4">
    <source>
        <dbReference type="ARBA" id="ARBA00023172"/>
    </source>
</evidence>
<dbReference type="PROSITE" id="PS51900">
    <property type="entry name" value="CB"/>
    <property type="match status" value="1"/>
</dbReference>
<evidence type="ECO:0000256" key="1">
    <source>
        <dbReference type="ARBA" id="ARBA00008857"/>
    </source>
</evidence>
<dbReference type="InterPro" id="IPR044068">
    <property type="entry name" value="CB"/>
</dbReference>
<dbReference type="GO" id="GO:0006310">
    <property type="term" value="P:DNA recombination"/>
    <property type="evidence" value="ECO:0007669"/>
    <property type="project" value="UniProtKB-KW"/>
</dbReference>
<protein>
    <recommendedName>
        <fullName evidence="10">Integrase</fullName>
    </recommendedName>
</protein>
<dbReference type="GO" id="GO:0015074">
    <property type="term" value="P:DNA integration"/>
    <property type="evidence" value="ECO:0007669"/>
    <property type="project" value="UniProtKB-KW"/>
</dbReference>
<keyword evidence="3 5" id="KW-0238">DNA-binding</keyword>
<dbReference type="InterPro" id="IPR010998">
    <property type="entry name" value="Integrase_recombinase_N"/>
</dbReference>
<dbReference type="Pfam" id="PF00589">
    <property type="entry name" value="Phage_integrase"/>
    <property type="match status" value="1"/>
</dbReference>
<dbReference type="SUPFAM" id="SSF56349">
    <property type="entry name" value="DNA breaking-rejoining enzymes"/>
    <property type="match status" value="1"/>
</dbReference>
<feature type="domain" description="Core-binding (CB)" evidence="7">
    <location>
        <begin position="64"/>
        <end position="148"/>
    </location>
</feature>
<dbReference type="InterPro" id="IPR011010">
    <property type="entry name" value="DNA_brk_join_enz"/>
</dbReference>
<feature type="domain" description="Tyr recombinase" evidence="6">
    <location>
        <begin position="173"/>
        <end position="367"/>
    </location>
</feature>
<dbReference type="InterPro" id="IPR002104">
    <property type="entry name" value="Integrase_catalytic"/>
</dbReference>
<comment type="caution">
    <text evidence="8">The sequence shown here is derived from an EMBL/GenBank/DDBJ whole genome shotgun (WGS) entry which is preliminary data.</text>
</comment>